<dbReference type="EMBL" id="UGKQ01000007">
    <property type="protein sequence ID" value="STS85336.1"/>
    <property type="molecule type" value="Genomic_DNA"/>
</dbReference>
<gene>
    <name evidence="2" type="ORF">NCTC9140_07163</name>
</gene>
<protein>
    <submittedName>
        <fullName evidence="2">Uncharacterized protein</fullName>
    </submittedName>
</protein>
<proteinExistence type="predicted"/>
<dbReference type="Proteomes" id="UP000254938">
    <property type="component" value="Unassembled WGS sequence"/>
</dbReference>
<evidence type="ECO:0000256" key="1">
    <source>
        <dbReference type="SAM" id="MobiDB-lite"/>
    </source>
</evidence>
<reference evidence="2 3" key="1">
    <citation type="submission" date="2018-06" db="EMBL/GenBank/DDBJ databases">
        <authorList>
            <consortium name="Pathogen Informatics"/>
            <person name="Doyle S."/>
        </authorList>
    </citation>
    <scope>NUCLEOTIDE SEQUENCE [LARGE SCALE GENOMIC DNA]</scope>
    <source>
        <strain evidence="2 3">NCTC9140</strain>
    </source>
</reference>
<accession>A0A377U2N8</accession>
<feature type="region of interest" description="Disordered" evidence="1">
    <location>
        <begin position="53"/>
        <end position="73"/>
    </location>
</feature>
<name>A0A377U2N8_KLEPN</name>
<evidence type="ECO:0000313" key="3">
    <source>
        <dbReference type="Proteomes" id="UP000254938"/>
    </source>
</evidence>
<sequence>MSTLSAQTAQAASASSSAVSRSPLVRAADFSRRHCVTLGQPFTVSCTSGEGRTFAHPDNVRRQRSTSPAGVNPRFHVLAPQSGADGFAAARLYFLPPRKGASAPGCWFRTGWTGRSAGCSFLPVCRQPFSGPRLADRWCGWPHSVAMTATPAPASTSARITASARVIPSPAPHQQPAHAEP</sequence>
<organism evidence="2 3">
    <name type="scientific">Klebsiella pneumoniae</name>
    <dbReference type="NCBI Taxonomy" id="573"/>
    <lineage>
        <taxon>Bacteria</taxon>
        <taxon>Pseudomonadati</taxon>
        <taxon>Pseudomonadota</taxon>
        <taxon>Gammaproteobacteria</taxon>
        <taxon>Enterobacterales</taxon>
        <taxon>Enterobacteriaceae</taxon>
        <taxon>Klebsiella/Raoultella group</taxon>
        <taxon>Klebsiella</taxon>
        <taxon>Klebsiella pneumoniae complex</taxon>
    </lineage>
</organism>
<dbReference type="AlphaFoldDB" id="A0A377U2N8"/>
<evidence type="ECO:0000313" key="2">
    <source>
        <dbReference type="EMBL" id="STS85336.1"/>
    </source>
</evidence>